<keyword evidence="2 11" id="KW-0963">Cytoplasm</keyword>
<evidence type="ECO:0000259" key="14">
    <source>
        <dbReference type="Pfam" id="PF08544"/>
    </source>
</evidence>
<evidence type="ECO:0000256" key="3">
    <source>
        <dbReference type="ARBA" id="ARBA00022679"/>
    </source>
</evidence>
<dbReference type="EMBL" id="LGCK01000001">
    <property type="protein sequence ID" value="KPL75153.1"/>
    <property type="molecule type" value="Genomic_DNA"/>
</dbReference>
<dbReference type="InterPro" id="IPR019539">
    <property type="entry name" value="GalKase_N"/>
</dbReference>
<keyword evidence="3 11" id="KW-0808">Transferase</keyword>
<dbReference type="PATRIC" id="fig|229920.5.peg.3264"/>
<dbReference type="AlphaFoldDB" id="A0A0P6WYB7"/>
<keyword evidence="10 11" id="KW-0119">Carbohydrate metabolism</keyword>
<dbReference type="InterPro" id="IPR020568">
    <property type="entry name" value="Ribosomal_Su5_D2-typ_SF"/>
</dbReference>
<feature type="binding site" evidence="11">
    <location>
        <position position="227"/>
    </location>
    <ligand>
        <name>substrate</name>
    </ligand>
</feature>
<keyword evidence="8 11" id="KW-0460">Magnesium</keyword>
<dbReference type="UniPathway" id="UPA00214"/>
<dbReference type="PANTHER" id="PTHR10457">
    <property type="entry name" value="MEVALONATE KINASE/GALACTOKINASE"/>
    <property type="match status" value="1"/>
</dbReference>
<keyword evidence="6 11" id="KW-0418">Kinase</keyword>
<evidence type="ECO:0000259" key="15">
    <source>
        <dbReference type="Pfam" id="PF10509"/>
    </source>
</evidence>
<evidence type="ECO:0000256" key="8">
    <source>
        <dbReference type="ARBA" id="ARBA00022842"/>
    </source>
</evidence>
<evidence type="ECO:0000256" key="11">
    <source>
        <dbReference type="HAMAP-Rule" id="MF_00246"/>
    </source>
</evidence>
<comment type="pathway">
    <text evidence="11">Carbohydrate metabolism; galactose metabolism.</text>
</comment>
<accession>A0A0P6WYB7</accession>
<evidence type="ECO:0000313" key="17">
    <source>
        <dbReference type="Proteomes" id="UP000050430"/>
    </source>
</evidence>
<dbReference type="GO" id="GO:0000287">
    <property type="term" value="F:magnesium ion binding"/>
    <property type="evidence" value="ECO:0007669"/>
    <property type="project" value="UniProtKB-UniRule"/>
</dbReference>
<keyword evidence="5 11" id="KW-0547">Nucleotide-binding</keyword>
<keyword evidence="4 11" id="KW-0479">Metal-binding</keyword>
<reference evidence="16 17" key="1">
    <citation type="submission" date="2015-07" db="EMBL/GenBank/DDBJ databases">
        <title>Genome sequence of Leptolinea tardivitalis DSM 16556.</title>
        <authorList>
            <person name="Hemp J."/>
            <person name="Ward L.M."/>
            <person name="Pace L.A."/>
            <person name="Fischer W.W."/>
        </authorList>
    </citation>
    <scope>NUCLEOTIDE SEQUENCE [LARGE SCALE GENOMIC DNA]</scope>
    <source>
        <strain evidence="16 17">YMTK-2</strain>
    </source>
</reference>
<keyword evidence="7 11" id="KW-0067">ATP-binding</keyword>
<dbReference type="HAMAP" id="MF_00246">
    <property type="entry name" value="Galactokinase"/>
    <property type="match status" value="1"/>
</dbReference>
<dbReference type="Proteomes" id="UP000050430">
    <property type="component" value="Unassembled WGS sequence"/>
</dbReference>
<evidence type="ECO:0000259" key="13">
    <source>
        <dbReference type="Pfam" id="PF00288"/>
    </source>
</evidence>
<proteinExistence type="inferred from homology"/>
<dbReference type="Pfam" id="PF00288">
    <property type="entry name" value="GHMP_kinases_N"/>
    <property type="match status" value="1"/>
</dbReference>
<dbReference type="NCBIfam" id="TIGR00131">
    <property type="entry name" value="gal_kin"/>
    <property type="match status" value="1"/>
</dbReference>
<name>A0A0P6WYB7_9CHLR</name>
<feature type="binding site" evidence="11">
    <location>
        <position position="166"/>
    </location>
    <ligand>
        <name>Mg(2+)</name>
        <dbReference type="ChEBI" id="CHEBI:18420"/>
    </ligand>
</feature>
<evidence type="ECO:0000256" key="6">
    <source>
        <dbReference type="ARBA" id="ARBA00022777"/>
    </source>
</evidence>
<dbReference type="InterPro" id="IPR013750">
    <property type="entry name" value="GHMP_kinase_C_dom"/>
</dbReference>
<feature type="binding site" evidence="11">
    <location>
        <begin position="34"/>
        <end position="37"/>
    </location>
    <ligand>
        <name>substrate</name>
    </ligand>
</feature>
<dbReference type="PANTHER" id="PTHR10457:SF7">
    <property type="entry name" value="GALACTOKINASE-RELATED"/>
    <property type="match status" value="1"/>
</dbReference>
<dbReference type="InterPro" id="IPR014721">
    <property type="entry name" value="Ribsml_uS5_D2-typ_fold_subgr"/>
</dbReference>
<organism evidence="16 17">
    <name type="scientific">Leptolinea tardivitalis</name>
    <dbReference type="NCBI Taxonomy" id="229920"/>
    <lineage>
        <taxon>Bacteria</taxon>
        <taxon>Bacillati</taxon>
        <taxon>Chloroflexota</taxon>
        <taxon>Anaerolineae</taxon>
        <taxon>Anaerolineales</taxon>
        <taxon>Anaerolineaceae</taxon>
        <taxon>Leptolinea</taxon>
    </lineage>
</organism>
<comment type="caution">
    <text evidence="16">The sequence shown here is derived from an EMBL/GenBank/DDBJ whole genome shotgun (WGS) entry which is preliminary data.</text>
</comment>
<dbReference type="OrthoDB" id="250531at2"/>
<feature type="active site" description="Proton acceptor" evidence="11">
    <location>
        <position position="178"/>
    </location>
</feature>
<dbReference type="Gene3D" id="3.30.230.10">
    <property type="match status" value="1"/>
</dbReference>
<dbReference type="PRINTS" id="PR00473">
    <property type="entry name" value="GALCTOKINASE"/>
</dbReference>
<dbReference type="PIRSF" id="PIRSF000530">
    <property type="entry name" value="Galactokinase"/>
    <property type="match status" value="1"/>
</dbReference>
<comment type="similarity">
    <text evidence="1 11">Belongs to the GHMP kinase family. GalK subfamily.</text>
</comment>
<dbReference type="EC" id="2.7.1.6" evidence="11 12"/>
<dbReference type="GO" id="GO:0006012">
    <property type="term" value="P:galactose metabolic process"/>
    <property type="evidence" value="ECO:0007669"/>
    <property type="project" value="UniProtKB-UniRule"/>
</dbReference>
<feature type="domain" description="Galactokinase N-terminal" evidence="15">
    <location>
        <begin position="9"/>
        <end position="56"/>
    </location>
</feature>
<dbReference type="FunFam" id="3.30.70.890:FF:000001">
    <property type="entry name" value="Galactokinase"/>
    <property type="match status" value="1"/>
</dbReference>
<comment type="catalytic activity">
    <reaction evidence="11">
        <text>alpha-D-galactose + ATP = alpha-D-galactose 1-phosphate + ADP + H(+)</text>
        <dbReference type="Rhea" id="RHEA:13553"/>
        <dbReference type="ChEBI" id="CHEBI:15378"/>
        <dbReference type="ChEBI" id="CHEBI:28061"/>
        <dbReference type="ChEBI" id="CHEBI:30616"/>
        <dbReference type="ChEBI" id="CHEBI:58336"/>
        <dbReference type="ChEBI" id="CHEBI:456216"/>
        <dbReference type="EC" id="2.7.1.6"/>
    </reaction>
</comment>
<dbReference type="Pfam" id="PF10509">
    <property type="entry name" value="GalKase_gal_bdg"/>
    <property type="match status" value="1"/>
</dbReference>
<evidence type="ECO:0000256" key="4">
    <source>
        <dbReference type="ARBA" id="ARBA00022723"/>
    </source>
</evidence>
<feature type="site" description="Transition state stabilizer" evidence="11">
    <location>
        <position position="28"/>
    </location>
</feature>
<feature type="domain" description="GHMP kinase C-terminal" evidence="14">
    <location>
        <begin position="287"/>
        <end position="356"/>
    </location>
</feature>
<comment type="function">
    <text evidence="11">Catalyzes the transfer of the gamma-phosphate of ATP to D-galactose to form alpha-D-galactose-1-phosphate (Gal-1-P).</text>
</comment>
<dbReference type="SUPFAM" id="SSF55060">
    <property type="entry name" value="GHMP Kinase, C-terminal domain"/>
    <property type="match status" value="1"/>
</dbReference>
<evidence type="ECO:0000256" key="12">
    <source>
        <dbReference type="NCBIfam" id="TIGR00131"/>
    </source>
</evidence>
<feature type="binding site" evidence="11">
    <location>
        <begin position="128"/>
        <end position="134"/>
    </location>
    <ligand>
        <name>ATP</name>
        <dbReference type="ChEBI" id="CHEBI:30616"/>
    </ligand>
</feature>
<evidence type="ECO:0000313" key="16">
    <source>
        <dbReference type="EMBL" id="KPL75153.1"/>
    </source>
</evidence>
<evidence type="ECO:0000256" key="7">
    <source>
        <dbReference type="ARBA" id="ARBA00022840"/>
    </source>
</evidence>
<keyword evidence="17" id="KW-1185">Reference proteome</keyword>
<dbReference type="STRING" id="229920.ADM99_00630"/>
<dbReference type="InterPro" id="IPR006206">
    <property type="entry name" value="Mevalonate/galactokinase"/>
</dbReference>
<dbReference type="PRINTS" id="PR00959">
    <property type="entry name" value="MEVGALKINASE"/>
</dbReference>
<dbReference type="RefSeq" id="WP_062420633.1">
    <property type="nucleotide sequence ID" value="NZ_BBYA01000003.1"/>
</dbReference>
<dbReference type="GO" id="GO:0005829">
    <property type="term" value="C:cytosol"/>
    <property type="evidence" value="ECO:0007669"/>
    <property type="project" value="TreeGrafter"/>
</dbReference>
<gene>
    <name evidence="11" type="primary">galK</name>
    <name evidence="16" type="ORF">ADM99_00630</name>
</gene>
<dbReference type="GO" id="GO:0004335">
    <property type="term" value="F:galactokinase activity"/>
    <property type="evidence" value="ECO:0007669"/>
    <property type="project" value="UniProtKB-UniRule"/>
</dbReference>
<comment type="subcellular location">
    <subcellularLocation>
        <location evidence="11">Cytoplasm</location>
    </subcellularLocation>
</comment>
<sequence>MNLQEIVTAEFEKRFGTTPAHIACAPGRVNLLGEHVDYNDGFVLPAAINLATWIAFTASGTDTSTLYAFDLQDETVFNRQSILSKTDIDGKPLSEWARYPAGMAWALQEKGLAVKGMKAVFSSDVPRGASLSSSASVEMTFGTAWKQLGGWSIDPMQLALIGQRAENRYVGMNCGIMDQFASACGKKDRLMLLDCRSLEYRTLPLPPDVSIVIADTTVRRTLVSSAYNKRRESCEEAVRLLKQKIPSLNSLRDISVNDFETFADILPEETAMRARHVVNEIERTSKAIPLLESGDIVAFGKLMNECHASLRDLYGVSGPELDLMARLAQPIKGCYGARQTGGGFAGCTVNLVKKDMTEEFSKTLASQYEKETNLHPAVYICEASEGARVLI</sequence>
<dbReference type="Gene3D" id="3.30.70.890">
    <property type="entry name" value="GHMP kinase, C-terminal domain"/>
    <property type="match status" value="1"/>
</dbReference>
<dbReference type="InterPro" id="IPR022963">
    <property type="entry name" value="Galactokinase_bac"/>
</dbReference>
<dbReference type="Pfam" id="PF08544">
    <property type="entry name" value="GHMP_kinases_C"/>
    <property type="match status" value="1"/>
</dbReference>
<protein>
    <recommendedName>
        <fullName evidence="11 12">Galactokinase</fullName>
        <ecNumber evidence="11 12">2.7.1.6</ecNumber>
    </recommendedName>
    <alternativeName>
        <fullName evidence="11">Galactose kinase</fullName>
    </alternativeName>
</protein>
<evidence type="ECO:0000256" key="5">
    <source>
        <dbReference type="ARBA" id="ARBA00022741"/>
    </source>
</evidence>
<dbReference type="InterPro" id="IPR006204">
    <property type="entry name" value="GHMP_kinase_N_dom"/>
</dbReference>
<evidence type="ECO:0000256" key="1">
    <source>
        <dbReference type="ARBA" id="ARBA00006566"/>
    </source>
</evidence>
<feature type="binding site" evidence="11">
    <location>
        <position position="134"/>
    </location>
    <ligand>
        <name>Mg(2+)</name>
        <dbReference type="ChEBI" id="CHEBI:18420"/>
    </ligand>
</feature>
<dbReference type="GO" id="GO:0005524">
    <property type="term" value="F:ATP binding"/>
    <property type="evidence" value="ECO:0007669"/>
    <property type="project" value="UniProtKB-UniRule"/>
</dbReference>
<dbReference type="InterPro" id="IPR000705">
    <property type="entry name" value="Galactokinase"/>
</dbReference>
<dbReference type="FunFam" id="3.30.230.10:FF:000017">
    <property type="entry name" value="Galactokinase"/>
    <property type="match status" value="1"/>
</dbReference>
<feature type="domain" description="GHMP kinase N-terminal" evidence="13">
    <location>
        <begin position="99"/>
        <end position="186"/>
    </location>
</feature>
<keyword evidence="9 11" id="KW-0299">Galactose metabolism</keyword>
<dbReference type="SUPFAM" id="SSF54211">
    <property type="entry name" value="Ribosomal protein S5 domain 2-like"/>
    <property type="match status" value="1"/>
</dbReference>
<comment type="caution">
    <text evidence="11">Lacks conserved residue(s) required for the propagation of feature annotation.</text>
</comment>
<evidence type="ECO:0000256" key="2">
    <source>
        <dbReference type="ARBA" id="ARBA00022490"/>
    </source>
</evidence>
<evidence type="ECO:0000256" key="9">
    <source>
        <dbReference type="ARBA" id="ARBA00023144"/>
    </source>
</evidence>
<evidence type="ECO:0000256" key="10">
    <source>
        <dbReference type="ARBA" id="ARBA00023277"/>
    </source>
</evidence>
<dbReference type="InterPro" id="IPR036554">
    <property type="entry name" value="GHMP_kinase_C_sf"/>
</dbReference>